<gene>
    <name evidence="1" type="ORF">SAMN06264867_1253</name>
</gene>
<evidence type="ECO:0000313" key="2">
    <source>
        <dbReference type="Proteomes" id="UP000319712"/>
    </source>
</evidence>
<sequence>MYLNMFTKEERNRFTYLPLYHDLPFPFDRETLSEFYKSSRVYVHPSDAECGRARNIGYAWASEMPVVGLNMYHPDLDEKGIRNPPYYYEAESYNDIPEKIESAVEACRKDTPDLSAVSELFSITHSTENLKSDLEAVFEELDESFCDEKFFFDNLDIRIARHHGMNTPNKNAFQCSFGAFLEQLRSMDEVEQVITTEDPEEDIAEELFDRSARGTEIDPSSIKLPTPASEQTPRMVSFLKSSGLYDPAQKIYRKSRIIQRVYKYLR</sequence>
<name>A0A521F8U2_9EURY</name>
<reference evidence="1 2" key="1">
    <citation type="submission" date="2017-05" db="EMBL/GenBank/DDBJ databases">
        <authorList>
            <person name="Varghese N."/>
            <person name="Submissions S."/>
        </authorList>
    </citation>
    <scope>NUCLEOTIDE SEQUENCE [LARGE SCALE GENOMIC DNA]</scope>
    <source>
        <strain evidence="1 2">DSM 19504</strain>
    </source>
</reference>
<protein>
    <submittedName>
        <fullName evidence="1">Uncharacterized protein</fullName>
    </submittedName>
</protein>
<keyword evidence="2" id="KW-1185">Reference proteome</keyword>
<dbReference type="AlphaFoldDB" id="A0A521F8U2"/>
<accession>A0A521F8U2</accession>
<organism evidence="1 2">
    <name type="scientific">Halorubrum cibi</name>
    <dbReference type="NCBI Taxonomy" id="413815"/>
    <lineage>
        <taxon>Archaea</taxon>
        <taxon>Methanobacteriati</taxon>
        <taxon>Methanobacteriota</taxon>
        <taxon>Stenosarchaea group</taxon>
        <taxon>Halobacteria</taxon>
        <taxon>Halobacteriales</taxon>
        <taxon>Haloferacaceae</taxon>
        <taxon>Halorubrum</taxon>
    </lineage>
</organism>
<dbReference type="EMBL" id="FXTD01000025">
    <property type="protein sequence ID" value="SMO92635.1"/>
    <property type="molecule type" value="Genomic_DNA"/>
</dbReference>
<dbReference type="Proteomes" id="UP000319712">
    <property type="component" value="Unassembled WGS sequence"/>
</dbReference>
<proteinExistence type="predicted"/>
<evidence type="ECO:0000313" key="1">
    <source>
        <dbReference type="EMBL" id="SMO92635.1"/>
    </source>
</evidence>